<dbReference type="OrthoDB" id="6617140at2759"/>
<evidence type="ECO:0000313" key="1">
    <source>
        <dbReference type="EnsemblMetazoa" id="Aqu2.1.09108_001"/>
    </source>
</evidence>
<reference evidence="1" key="1">
    <citation type="submission" date="2017-05" db="UniProtKB">
        <authorList>
            <consortium name="EnsemblMetazoa"/>
        </authorList>
    </citation>
    <scope>IDENTIFICATION</scope>
</reference>
<accession>A0A1X7T3R3</accession>
<organism evidence="1">
    <name type="scientific">Amphimedon queenslandica</name>
    <name type="common">Sponge</name>
    <dbReference type="NCBI Taxonomy" id="400682"/>
    <lineage>
        <taxon>Eukaryota</taxon>
        <taxon>Metazoa</taxon>
        <taxon>Porifera</taxon>
        <taxon>Demospongiae</taxon>
        <taxon>Heteroscleromorpha</taxon>
        <taxon>Haplosclerida</taxon>
        <taxon>Niphatidae</taxon>
        <taxon>Amphimedon</taxon>
    </lineage>
</organism>
<proteinExistence type="predicted"/>
<dbReference type="PANTHER" id="PTHR46289:SF16">
    <property type="entry name" value="52 KDA REPRESSOR OF THE INHIBITOR OF THE PROTEIN KINASE"/>
    <property type="match status" value="1"/>
</dbReference>
<dbReference type="EnsemblMetazoa" id="Aqu2.1.09108_001">
    <property type="protein sequence ID" value="Aqu2.1.09108_001"/>
    <property type="gene ID" value="Aqu2.1.09108"/>
</dbReference>
<dbReference type="InParanoid" id="A0A1X7T3R3"/>
<dbReference type="OMA" id="SIRNCID"/>
<dbReference type="InterPro" id="IPR052958">
    <property type="entry name" value="IFN-induced_PKR_regulator"/>
</dbReference>
<sequence>AQFYSVFADEVSSHNIKHLPICICFVDNENCIREEFVSFIKLQRVRAIDVANAIVTCIQNLGLSLSDLRGQVQAKLKEIQPKAVYTHCSGHALKLSIVNSCSIPSIRNCIDGMKSFTIWVKYSPKREGLLKAIAAEKTQYIKKYLA</sequence>
<name>A0A1X7T3R3_AMPQE</name>
<dbReference type="PANTHER" id="PTHR46289">
    <property type="entry name" value="52 KDA REPRESSOR OF THE INHIBITOR OF THE PROTEIN KINASE-LIKE PROTEIN-RELATED"/>
    <property type="match status" value="1"/>
</dbReference>
<evidence type="ECO:0008006" key="2">
    <source>
        <dbReference type="Google" id="ProtNLM"/>
    </source>
</evidence>
<dbReference type="STRING" id="400682.A0A1X7T3R3"/>
<dbReference type="AlphaFoldDB" id="A0A1X7T3R3"/>
<protein>
    <recommendedName>
        <fullName evidence="2">DUF4371 domain-containing protein</fullName>
    </recommendedName>
</protein>